<comment type="caution">
    <text evidence="1">The sequence shown here is derived from an EMBL/GenBank/DDBJ whole genome shotgun (WGS) entry which is preliminary data.</text>
</comment>
<sequence>MKIVNEKISLEEVKKMAEAGFGEMVKAVVNIEKRKMALGGEWHSDAEEILLKDGSLQSDLWGINLYPFRSQEQIIEFSSLINIRPKIGNRTMIVEIPEVRAKIIEIIGEMII</sequence>
<dbReference type="EMBL" id="MHIB01000012">
    <property type="protein sequence ID" value="OGY44824.1"/>
    <property type="molecule type" value="Genomic_DNA"/>
</dbReference>
<gene>
    <name evidence="1" type="ORF">A2729_02720</name>
</gene>
<dbReference type="Pfam" id="PF18924">
    <property type="entry name" value="DUF5674"/>
    <property type="match status" value="1"/>
</dbReference>
<reference evidence="1 2" key="1">
    <citation type="journal article" date="2016" name="Nat. Commun.">
        <title>Thousands of microbial genomes shed light on interconnected biogeochemical processes in an aquifer system.</title>
        <authorList>
            <person name="Anantharaman K."/>
            <person name="Brown C.T."/>
            <person name="Hug L.A."/>
            <person name="Sharon I."/>
            <person name="Castelle C.J."/>
            <person name="Probst A.J."/>
            <person name="Thomas B.C."/>
            <person name="Singh A."/>
            <person name="Wilkins M.J."/>
            <person name="Karaoz U."/>
            <person name="Brodie E.L."/>
            <person name="Williams K.H."/>
            <person name="Hubbard S.S."/>
            <person name="Banfield J.F."/>
        </authorList>
    </citation>
    <scope>NUCLEOTIDE SEQUENCE [LARGE SCALE GENOMIC DNA]</scope>
</reference>
<dbReference type="InterPro" id="IPR043731">
    <property type="entry name" value="DUF5674"/>
</dbReference>
<evidence type="ECO:0000313" key="2">
    <source>
        <dbReference type="Proteomes" id="UP000178930"/>
    </source>
</evidence>
<evidence type="ECO:0000313" key="1">
    <source>
        <dbReference type="EMBL" id="OGY44824.1"/>
    </source>
</evidence>
<dbReference type="AlphaFoldDB" id="A0A1G1XY19"/>
<name>A0A1G1XY19_9BACT</name>
<accession>A0A1G1XY19</accession>
<dbReference type="STRING" id="1797532.A2729_02720"/>
<dbReference type="Proteomes" id="UP000178930">
    <property type="component" value="Unassembled WGS sequence"/>
</dbReference>
<organism evidence="1 2">
    <name type="scientific">Candidatus Buchananbacteria bacterium RIFCSPHIGHO2_01_FULL_39_14</name>
    <dbReference type="NCBI Taxonomy" id="1797532"/>
    <lineage>
        <taxon>Bacteria</taxon>
        <taxon>Candidatus Buchananiibacteriota</taxon>
    </lineage>
</organism>
<protein>
    <submittedName>
        <fullName evidence="1">Uncharacterized protein</fullName>
    </submittedName>
</protein>
<proteinExistence type="predicted"/>